<organism evidence="4 5">
    <name type="scientific">Pycnococcus provasolii</name>
    <dbReference type="NCBI Taxonomy" id="41880"/>
    <lineage>
        <taxon>Eukaryota</taxon>
        <taxon>Viridiplantae</taxon>
        <taxon>Chlorophyta</taxon>
        <taxon>Pseudoscourfieldiophyceae</taxon>
        <taxon>Pseudoscourfieldiales</taxon>
        <taxon>Pycnococcaceae</taxon>
        <taxon>Pycnococcus</taxon>
    </lineage>
</organism>
<dbReference type="CDD" id="cd05121">
    <property type="entry name" value="ABC1_ADCK3-like"/>
    <property type="match status" value="1"/>
</dbReference>
<feature type="region of interest" description="Disordered" evidence="2">
    <location>
        <begin position="624"/>
        <end position="659"/>
    </location>
</feature>
<evidence type="ECO:0000259" key="3">
    <source>
        <dbReference type="PROSITE" id="PS50011"/>
    </source>
</evidence>
<dbReference type="InterPro" id="IPR011009">
    <property type="entry name" value="Kinase-like_dom_sf"/>
</dbReference>
<dbReference type="EMBL" id="BNJQ01000022">
    <property type="protein sequence ID" value="GHP08940.1"/>
    <property type="molecule type" value="Genomic_DNA"/>
</dbReference>
<dbReference type="SUPFAM" id="SSF56112">
    <property type="entry name" value="Protein kinase-like (PK-like)"/>
    <property type="match status" value="1"/>
</dbReference>
<protein>
    <recommendedName>
        <fullName evidence="3">Protein kinase domain-containing protein</fullName>
    </recommendedName>
</protein>
<dbReference type="PANTHER" id="PTHR10566">
    <property type="entry name" value="CHAPERONE-ACTIVITY OF BC1 COMPLEX CABC1 -RELATED"/>
    <property type="match status" value="1"/>
</dbReference>
<dbReference type="GO" id="GO:0005524">
    <property type="term" value="F:ATP binding"/>
    <property type="evidence" value="ECO:0007669"/>
    <property type="project" value="InterPro"/>
</dbReference>
<dbReference type="GO" id="GO:0004672">
    <property type="term" value="F:protein kinase activity"/>
    <property type="evidence" value="ECO:0007669"/>
    <property type="project" value="InterPro"/>
</dbReference>
<proteinExistence type="inferred from homology"/>
<evidence type="ECO:0000313" key="5">
    <source>
        <dbReference type="Proteomes" id="UP000660262"/>
    </source>
</evidence>
<reference evidence="4" key="1">
    <citation type="submission" date="2020-10" db="EMBL/GenBank/DDBJ databases">
        <title>Unveiling of a novel bifunctional photoreceptor, Dualchrome1, isolated from a cosmopolitan green alga.</title>
        <authorList>
            <person name="Suzuki S."/>
            <person name="Kawachi M."/>
        </authorList>
    </citation>
    <scope>NUCLEOTIDE SEQUENCE</scope>
    <source>
        <strain evidence="4">NIES 2893</strain>
    </source>
</reference>
<gene>
    <name evidence="4" type="ORF">PPROV_000767700</name>
</gene>
<dbReference type="InterPro" id="IPR050154">
    <property type="entry name" value="UbiB_kinase"/>
</dbReference>
<dbReference type="GO" id="GO:0009507">
    <property type="term" value="C:chloroplast"/>
    <property type="evidence" value="ECO:0007669"/>
    <property type="project" value="TreeGrafter"/>
</dbReference>
<dbReference type="OrthoDB" id="427480at2759"/>
<dbReference type="Pfam" id="PF03109">
    <property type="entry name" value="ABC1"/>
    <property type="match status" value="1"/>
</dbReference>
<evidence type="ECO:0000256" key="1">
    <source>
        <dbReference type="ARBA" id="ARBA00009670"/>
    </source>
</evidence>
<dbReference type="PROSITE" id="PS50011">
    <property type="entry name" value="PROTEIN_KINASE_DOM"/>
    <property type="match status" value="1"/>
</dbReference>
<name>A0A830HT68_9CHLO</name>
<dbReference type="InterPro" id="IPR004147">
    <property type="entry name" value="ABC1_dom"/>
</dbReference>
<feature type="region of interest" description="Disordered" evidence="2">
    <location>
        <begin position="46"/>
        <end position="75"/>
    </location>
</feature>
<dbReference type="InterPro" id="IPR000719">
    <property type="entry name" value="Prot_kinase_dom"/>
</dbReference>
<dbReference type="PANTHER" id="PTHR10566:SF117">
    <property type="entry name" value="UNUSUAL PROTEIN KINASE-RELATED"/>
    <property type="match status" value="1"/>
</dbReference>
<keyword evidence="5" id="KW-1185">Reference proteome</keyword>
<feature type="compositionally biased region" description="Polar residues" evidence="2">
    <location>
        <begin position="54"/>
        <end position="63"/>
    </location>
</feature>
<accession>A0A830HT68</accession>
<comment type="caution">
    <text evidence="4">The sequence shown here is derived from an EMBL/GenBank/DDBJ whole genome shotgun (WGS) entry which is preliminary data.</text>
</comment>
<dbReference type="AlphaFoldDB" id="A0A830HT68"/>
<dbReference type="Proteomes" id="UP000660262">
    <property type="component" value="Unassembled WGS sequence"/>
</dbReference>
<comment type="similarity">
    <text evidence="1">Belongs to the protein kinase superfamily. ADCK protein kinase family.</text>
</comment>
<evidence type="ECO:0000256" key="2">
    <source>
        <dbReference type="SAM" id="MobiDB-lite"/>
    </source>
</evidence>
<feature type="domain" description="Protein kinase" evidence="3">
    <location>
        <begin position="254"/>
        <end position="592"/>
    </location>
</feature>
<evidence type="ECO:0000313" key="4">
    <source>
        <dbReference type="EMBL" id="GHP08940.1"/>
    </source>
</evidence>
<sequence>MATASRAALPHTRIHAFTARCAHSRAHLRTSPSSVVVPLKAVSTTETSTSTSTLVSNNDTASTGGPPGPSADSADSEFSAIMQSLRGANLNDDDFAASDTTVEWMDARGSSPNLASSTNSASYGEVGELPLVYDPEAIADYWSLRPVAVVKRVTQIFAKSSPFLAKLVASAVTGQLEANDAQLAAELRNIATSLGPAYIKLLQALSIRPDLLSPSAMVELQQLCDKVPSYDNDLAMSILCSELGVDNWNEVYSELTPSPIAAASLGQVYKGVLKENGDVVAVKVQRPFVRETVSIDLYLLRRLGMLLRASSDSGQGDDDDDDTTGTDLVALLDEWARSFFEELDYVNEGLNGERFVADMAAELPQVVVPRTYMKYTSRQVLTCSWIEGEKLSRSEAGDVGDLVNVGVVCFLTQLLDTGHFHSDPHPGNLIRTPEGRLAVIDYGLMTTVDDDFKYGMIEAIAHLIQRDYEAILDDFVTLEFIPEGTDLRPILPALSNVFDQALEGGGAKAINFQELAADLAQITFDFPFRIPPVFALIIRSIGVLEGIALKANPKFALVDEAYPYIAQKLLTDDTPRMREALRYLVYGKSGVFDAERIIDLLVALENFQDVASFGLPQGSSTNNTIASGSSIPSSQLPSSSSSLTAGPASSLPAPTSTRTAVGRPAYGDALAFVLSDRGALFRELLLDEAAKGLDAYARYTANLGLITLGLNNVRIPMLLPGAKQSSIALAPTLTEEDELILRNAEKVLRFLGGKLNAPPRSDGAPSDSGAQEQQTYLAEVVLPAIPSLAVELLPELSSKLLSRTSARFLREAYL</sequence>